<dbReference type="NCBIfam" id="TIGR00526">
    <property type="entry name" value="folB_dom"/>
    <property type="match status" value="1"/>
</dbReference>
<keyword evidence="5" id="KW-0289">Folate biosynthesis</keyword>
<dbReference type="InterPro" id="IPR006156">
    <property type="entry name" value="Dihydroneopterin_aldolase"/>
</dbReference>
<evidence type="ECO:0000313" key="10">
    <source>
        <dbReference type="Proteomes" id="UP001203410"/>
    </source>
</evidence>
<dbReference type="InterPro" id="IPR006157">
    <property type="entry name" value="FolB_dom"/>
</dbReference>
<comment type="similarity">
    <text evidence="3">Belongs to the DHNA family.</text>
</comment>
<dbReference type="EMBL" id="JAMGBA010000001">
    <property type="protein sequence ID" value="MCL6697209.1"/>
    <property type="molecule type" value="Genomic_DNA"/>
</dbReference>
<evidence type="ECO:0000259" key="8">
    <source>
        <dbReference type="SMART" id="SM00905"/>
    </source>
</evidence>
<evidence type="ECO:0000256" key="5">
    <source>
        <dbReference type="ARBA" id="ARBA00022909"/>
    </source>
</evidence>
<dbReference type="PANTHER" id="PTHR42844">
    <property type="entry name" value="DIHYDRONEOPTERIN ALDOLASE 1-RELATED"/>
    <property type="match status" value="1"/>
</dbReference>
<evidence type="ECO:0000256" key="1">
    <source>
        <dbReference type="ARBA" id="ARBA00001353"/>
    </source>
</evidence>
<reference evidence="9 10" key="1">
    <citation type="submission" date="2022-05" db="EMBL/GenBank/DDBJ databases">
        <authorList>
            <person name="Jo J.-H."/>
            <person name="Im W.-T."/>
        </authorList>
    </citation>
    <scope>NUCLEOTIDE SEQUENCE [LARGE SCALE GENOMIC DNA]</scope>
    <source>
        <strain evidence="9 10">NSE70-1</strain>
    </source>
</reference>
<name>A0ABT0RQA7_9SPHN</name>
<comment type="pathway">
    <text evidence="2">Cofactor biosynthesis; tetrahydrofolate biosynthesis; 2-amino-4-hydroxy-6-hydroxymethyl-7,8-dihydropteridine diphosphate from 7,8-dihydroneopterin triphosphate: step 3/4.</text>
</comment>
<sequence>MSNEAVKLEGIVPAHLKVRQSRIILDSLEVMADIGFHDFEIGSPQRLLITIELWLEDFAAPQGDDAVYAWNYDYLKQEVVRIAQERRYNLQETLIHALFQRIAAYRGVRAIRIKSMKPDVYPDANGVGVEVSSFTGEAP</sequence>
<dbReference type="Pfam" id="PF02152">
    <property type="entry name" value="FolB"/>
    <property type="match status" value="1"/>
</dbReference>
<accession>A0ABT0RQA7</accession>
<protein>
    <recommendedName>
        <fullName evidence="4">dihydroneopterin aldolase</fullName>
        <ecNumber evidence="4">4.1.2.25</ecNumber>
    </recommendedName>
    <alternativeName>
        <fullName evidence="7">7,8-dihydroneopterin aldolase</fullName>
    </alternativeName>
</protein>
<dbReference type="SUPFAM" id="SSF55620">
    <property type="entry name" value="Tetrahydrobiopterin biosynthesis enzymes-like"/>
    <property type="match status" value="1"/>
</dbReference>
<keyword evidence="10" id="KW-1185">Reference proteome</keyword>
<gene>
    <name evidence="9" type="ORF">LZ496_00185</name>
</gene>
<dbReference type="PANTHER" id="PTHR42844:SF1">
    <property type="entry name" value="DIHYDRONEOPTERIN ALDOLASE 1-RELATED"/>
    <property type="match status" value="1"/>
</dbReference>
<comment type="caution">
    <text evidence="9">The sequence shown here is derived from an EMBL/GenBank/DDBJ whole genome shotgun (WGS) entry which is preliminary data.</text>
</comment>
<dbReference type="Gene3D" id="3.30.1130.10">
    <property type="match status" value="1"/>
</dbReference>
<feature type="domain" description="Dihydroneopterin aldolase/epimerase" evidence="8">
    <location>
        <begin position="23"/>
        <end position="133"/>
    </location>
</feature>
<comment type="catalytic activity">
    <reaction evidence="1">
        <text>7,8-dihydroneopterin = 6-hydroxymethyl-7,8-dihydropterin + glycolaldehyde</text>
        <dbReference type="Rhea" id="RHEA:10540"/>
        <dbReference type="ChEBI" id="CHEBI:17001"/>
        <dbReference type="ChEBI" id="CHEBI:17071"/>
        <dbReference type="ChEBI" id="CHEBI:44841"/>
        <dbReference type="EC" id="4.1.2.25"/>
    </reaction>
</comment>
<dbReference type="Proteomes" id="UP001203410">
    <property type="component" value="Unassembled WGS sequence"/>
</dbReference>
<keyword evidence="6" id="KW-0456">Lyase</keyword>
<evidence type="ECO:0000256" key="2">
    <source>
        <dbReference type="ARBA" id="ARBA00005013"/>
    </source>
</evidence>
<dbReference type="RefSeq" id="WP_249902591.1">
    <property type="nucleotide sequence ID" value="NZ_JAMGBA010000001.1"/>
</dbReference>
<evidence type="ECO:0000256" key="4">
    <source>
        <dbReference type="ARBA" id="ARBA00013043"/>
    </source>
</evidence>
<proteinExistence type="inferred from homology"/>
<evidence type="ECO:0000313" key="9">
    <source>
        <dbReference type="EMBL" id="MCL6697209.1"/>
    </source>
</evidence>
<dbReference type="SMART" id="SM00905">
    <property type="entry name" value="FolB"/>
    <property type="match status" value="1"/>
</dbReference>
<dbReference type="EC" id="4.1.2.25" evidence="4"/>
<dbReference type="InterPro" id="IPR043133">
    <property type="entry name" value="GTP-CH-I_C/QueF"/>
</dbReference>
<evidence type="ECO:0000256" key="7">
    <source>
        <dbReference type="ARBA" id="ARBA00032903"/>
    </source>
</evidence>
<evidence type="ECO:0000256" key="3">
    <source>
        <dbReference type="ARBA" id="ARBA00005708"/>
    </source>
</evidence>
<evidence type="ECO:0000256" key="6">
    <source>
        <dbReference type="ARBA" id="ARBA00023239"/>
    </source>
</evidence>
<organism evidence="9 10">
    <name type="scientific">Sphingomonas caseinilyticus</name>
    <dbReference type="NCBI Taxonomy" id="2908205"/>
    <lineage>
        <taxon>Bacteria</taxon>
        <taxon>Pseudomonadati</taxon>
        <taxon>Pseudomonadota</taxon>
        <taxon>Alphaproteobacteria</taxon>
        <taxon>Sphingomonadales</taxon>
        <taxon>Sphingomonadaceae</taxon>
        <taxon>Sphingomonas</taxon>
    </lineage>
</organism>